<keyword evidence="3" id="KW-0813">Transport</keyword>
<name>A0A0C3DF10_OIDMZ</name>
<dbReference type="PANTHER" id="PTHR31503:SF20">
    <property type="entry name" value="CA(2+)_H(+) EXCHANGER, PUTATIVE (EUROFUNG)-RELATED"/>
    <property type="match status" value="1"/>
</dbReference>
<feature type="transmembrane region" description="Helical" evidence="9">
    <location>
        <begin position="235"/>
        <end position="254"/>
    </location>
</feature>
<comment type="similarity">
    <text evidence="2">Belongs to the Ca(2+):cation antiporter (CaCA) (TC 2.A.19) family.</text>
</comment>
<feature type="transmembrane region" description="Helical" evidence="9">
    <location>
        <begin position="499"/>
        <end position="516"/>
    </location>
</feature>
<dbReference type="FunFam" id="1.20.1420.30:FF:000024">
    <property type="entry name" value="Calcium/proton exchanger, variant"/>
    <property type="match status" value="1"/>
</dbReference>
<evidence type="ECO:0000256" key="5">
    <source>
        <dbReference type="ARBA" id="ARBA00022989"/>
    </source>
</evidence>
<reference evidence="12" key="2">
    <citation type="submission" date="2015-01" db="EMBL/GenBank/DDBJ databases">
        <title>Evolutionary Origins and Diversification of the Mycorrhizal Mutualists.</title>
        <authorList>
            <consortium name="DOE Joint Genome Institute"/>
            <consortium name="Mycorrhizal Genomics Consortium"/>
            <person name="Kohler A."/>
            <person name="Kuo A."/>
            <person name="Nagy L.G."/>
            <person name="Floudas D."/>
            <person name="Copeland A."/>
            <person name="Barry K.W."/>
            <person name="Cichocki N."/>
            <person name="Veneault-Fourrey C."/>
            <person name="LaButti K."/>
            <person name="Lindquist E.A."/>
            <person name="Lipzen A."/>
            <person name="Lundell T."/>
            <person name="Morin E."/>
            <person name="Murat C."/>
            <person name="Riley R."/>
            <person name="Ohm R."/>
            <person name="Sun H."/>
            <person name="Tunlid A."/>
            <person name="Henrissat B."/>
            <person name="Grigoriev I.V."/>
            <person name="Hibbett D.S."/>
            <person name="Martin F."/>
        </authorList>
    </citation>
    <scope>NUCLEOTIDE SEQUENCE [LARGE SCALE GENOMIC DNA]</scope>
    <source>
        <strain evidence="12">Zn</strain>
    </source>
</reference>
<organism evidence="11 12">
    <name type="scientific">Oidiodendron maius (strain Zn)</name>
    <dbReference type="NCBI Taxonomy" id="913774"/>
    <lineage>
        <taxon>Eukaryota</taxon>
        <taxon>Fungi</taxon>
        <taxon>Dikarya</taxon>
        <taxon>Ascomycota</taxon>
        <taxon>Pezizomycotina</taxon>
        <taxon>Leotiomycetes</taxon>
        <taxon>Leotiomycetes incertae sedis</taxon>
        <taxon>Myxotrichaceae</taxon>
        <taxon>Oidiodendron</taxon>
    </lineage>
</organism>
<dbReference type="STRING" id="913774.A0A0C3DF10"/>
<evidence type="ECO:0000313" key="11">
    <source>
        <dbReference type="EMBL" id="KIN00548.1"/>
    </source>
</evidence>
<reference evidence="11 12" key="1">
    <citation type="submission" date="2014-04" db="EMBL/GenBank/DDBJ databases">
        <authorList>
            <consortium name="DOE Joint Genome Institute"/>
            <person name="Kuo A."/>
            <person name="Martino E."/>
            <person name="Perotto S."/>
            <person name="Kohler A."/>
            <person name="Nagy L.G."/>
            <person name="Floudas D."/>
            <person name="Copeland A."/>
            <person name="Barry K.W."/>
            <person name="Cichocki N."/>
            <person name="Veneault-Fourrey C."/>
            <person name="LaButti K."/>
            <person name="Lindquist E.A."/>
            <person name="Lipzen A."/>
            <person name="Lundell T."/>
            <person name="Morin E."/>
            <person name="Murat C."/>
            <person name="Sun H."/>
            <person name="Tunlid A."/>
            <person name="Henrissat B."/>
            <person name="Grigoriev I.V."/>
            <person name="Hibbett D.S."/>
            <person name="Martin F."/>
            <person name="Nordberg H.P."/>
            <person name="Cantor M.N."/>
            <person name="Hua S.X."/>
        </authorList>
    </citation>
    <scope>NUCLEOTIDE SEQUENCE [LARGE SCALE GENOMIC DNA]</scope>
    <source>
        <strain evidence="11 12">Zn</strain>
    </source>
</reference>
<evidence type="ECO:0000256" key="8">
    <source>
        <dbReference type="SAM" id="MobiDB-lite"/>
    </source>
</evidence>
<dbReference type="Gene3D" id="1.20.1420.30">
    <property type="entry name" value="NCX, central ion-binding region"/>
    <property type="match status" value="2"/>
</dbReference>
<dbReference type="OrthoDB" id="1699231at2759"/>
<dbReference type="InterPro" id="IPR004837">
    <property type="entry name" value="NaCa_Exmemb"/>
</dbReference>
<dbReference type="Proteomes" id="UP000054321">
    <property type="component" value="Unassembled WGS sequence"/>
</dbReference>
<dbReference type="InParanoid" id="A0A0C3DF10"/>
<dbReference type="InterPro" id="IPR044880">
    <property type="entry name" value="NCX_ion-bd_dom_sf"/>
</dbReference>
<evidence type="ECO:0000256" key="3">
    <source>
        <dbReference type="ARBA" id="ARBA00022448"/>
    </source>
</evidence>
<keyword evidence="4 9" id="KW-0812">Transmembrane</keyword>
<feature type="transmembrane region" description="Helical" evidence="9">
    <location>
        <begin position="266"/>
        <end position="284"/>
    </location>
</feature>
<evidence type="ECO:0000313" key="12">
    <source>
        <dbReference type="Proteomes" id="UP000054321"/>
    </source>
</evidence>
<proteinExistence type="inferred from homology"/>
<dbReference type="InterPro" id="IPR004713">
    <property type="entry name" value="CaH_exchang"/>
</dbReference>
<protein>
    <recommendedName>
        <fullName evidence="10">Sodium/calcium exchanger membrane region domain-containing protein</fullName>
    </recommendedName>
</protein>
<evidence type="ECO:0000256" key="7">
    <source>
        <dbReference type="ARBA" id="ARBA00023136"/>
    </source>
</evidence>
<dbReference type="EMBL" id="KN832877">
    <property type="protein sequence ID" value="KIN00548.1"/>
    <property type="molecule type" value="Genomic_DNA"/>
</dbReference>
<feature type="transmembrane region" description="Helical" evidence="9">
    <location>
        <begin position="523"/>
        <end position="543"/>
    </location>
</feature>
<feature type="transmembrane region" description="Helical" evidence="9">
    <location>
        <begin position="202"/>
        <end position="223"/>
    </location>
</feature>
<feature type="compositionally biased region" description="Basic and acidic residues" evidence="8">
    <location>
        <begin position="106"/>
        <end position="118"/>
    </location>
</feature>
<feature type="domain" description="Sodium/calcium exchanger membrane region" evidence="10">
    <location>
        <begin position="396"/>
        <end position="541"/>
    </location>
</feature>
<dbReference type="PANTHER" id="PTHR31503">
    <property type="entry name" value="VACUOLAR CALCIUM ION TRANSPORTER"/>
    <property type="match status" value="1"/>
</dbReference>
<keyword evidence="12" id="KW-1185">Reference proteome</keyword>
<comment type="subcellular location">
    <subcellularLocation>
        <location evidence="1">Endomembrane system</location>
        <topology evidence="1">Multi-pass membrane protein</topology>
    </subcellularLocation>
</comment>
<keyword evidence="6" id="KW-0406">Ion transport</keyword>
<dbReference type="Pfam" id="PF01699">
    <property type="entry name" value="Na_Ca_ex"/>
    <property type="match status" value="2"/>
</dbReference>
<feature type="transmembrane region" description="Helical" evidence="9">
    <location>
        <begin position="461"/>
        <end position="487"/>
    </location>
</feature>
<dbReference type="GO" id="GO:0012505">
    <property type="term" value="C:endomembrane system"/>
    <property type="evidence" value="ECO:0007669"/>
    <property type="project" value="UniProtKB-SubCell"/>
</dbReference>
<evidence type="ECO:0000256" key="6">
    <source>
        <dbReference type="ARBA" id="ARBA00023065"/>
    </source>
</evidence>
<sequence length="557" mass="60076">MSNIDSIKRAARKEAWYGPSYNPFRKVGRSNTWSTQRDEEQARGNNGARLSQVHTEPIPESPRHDGTESESIPAPSERTVTLNTQEGSRKPRHRFVPSFMHQSTQETEKPSTGDGIEKKRPWYKGKELYHAEAFTVRNQLQRTIFNSWVNILLLAAPVGIAINYAGINGKVVFVVNFIAIIPLAGMLSFATEEISLHVGESVGGLLNASFGNAVEMIVAIIALAKGEIVVVQTSLIGSILSNLLLVMGMCFFFGGLRRKEQYFNQTVAQTSASLLALAVGSVIIPTCFDQFSNTNAQPIAALSRGTAVILLVVYGGYLIFQLRTHSDMFNEESKKVAMRPRKGAVQEGAVFKGLAKVGGQSAGVGVSNRDGPMMQENALELEAEEPEEPQLHIAVAWATLAGATAIIGLCAEFMVDGISSITTPGSGVSVEFVGLILLPIVGNAAEHATAVTVACKDKMDLAIGVAVGSSMQVALLLIPLLVVIGWIMGNDCMTLDFDGFQVAVMFVAVLLVNYLTGDGKSNWIEGLILQCLYIIIAVCAWYYPQTDAKCLTTNVSS</sequence>
<dbReference type="GO" id="GO:0006874">
    <property type="term" value="P:intracellular calcium ion homeostasis"/>
    <property type="evidence" value="ECO:0007669"/>
    <property type="project" value="TreeGrafter"/>
</dbReference>
<feature type="transmembrane region" description="Helical" evidence="9">
    <location>
        <begin position="171"/>
        <end position="190"/>
    </location>
</feature>
<evidence type="ECO:0000256" key="2">
    <source>
        <dbReference type="ARBA" id="ARBA00008170"/>
    </source>
</evidence>
<evidence type="ECO:0000259" key="10">
    <source>
        <dbReference type="Pfam" id="PF01699"/>
    </source>
</evidence>
<keyword evidence="5 9" id="KW-1133">Transmembrane helix</keyword>
<dbReference type="HOGENOM" id="CLU_008721_4_0_1"/>
<feature type="domain" description="Sodium/calcium exchanger membrane region" evidence="10">
    <location>
        <begin position="171"/>
        <end position="322"/>
    </location>
</feature>
<dbReference type="GO" id="GO:0015369">
    <property type="term" value="F:calcium:proton antiporter activity"/>
    <property type="evidence" value="ECO:0007669"/>
    <property type="project" value="TreeGrafter"/>
</dbReference>
<feature type="transmembrane region" description="Helical" evidence="9">
    <location>
        <begin position="147"/>
        <end position="165"/>
    </location>
</feature>
<evidence type="ECO:0000256" key="9">
    <source>
        <dbReference type="SAM" id="Phobius"/>
    </source>
</evidence>
<feature type="region of interest" description="Disordered" evidence="8">
    <location>
        <begin position="1"/>
        <end position="118"/>
    </location>
</feature>
<accession>A0A0C3DF10</accession>
<keyword evidence="7 9" id="KW-0472">Membrane</keyword>
<feature type="compositionally biased region" description="Basic and acidic residues" evidence="8">
    <location>
        <begin position="1"/>
        <end position="15"/>
    </location>
</feature>
<feature type="transmembrane region" description="Helical" evidence="9">
    <location>
        <begin position="296"/>
        <end position="320"/>
    </location>
</feature>
<evidence type="ECO:0000256" key="1">
    <source>
        <dbReference type="ARBA" id="ARBA00004127"/>
    </source>
</evidence>
<gene>
    <name evidence="11" type="ORF">OIDMADRAFT_125068</name>
</gene>
<dbReference type="AlphaFoldDB" id="A0A0C3DF10"/>
<evidence type="ECO:0000256" key="4">
    <source>
        <dbReference type="ARBA" id="ARBA00022692"/>
    </source>
</evidence>
<dbReference type="GO" id="GO:0000329">
    <property type="term" value="C:fungal-type vacuole membrane"/>
    <property type="evidence" value="ECO:0007669"/>
    <property type="project" value="TreeGrafter"/>
</dbReference>